<reference evidence="2" key="1">
    <citation type="submission" date="2020-01" db="EMBL/GenBank/DDBJ databases">
        <authorList>
            <person name="Mishra B."/>
        </authorList>
    </citation>
    <scope>NUCLEOTIDE SEQUENCE [LARGE SCALE GENOMIC DNA]</scope>
</reference>
<dbReference type="AlphaFoldDB" id="A0A6D2IWN8"/>
<keyword evidence="3" id="KW-1185">Reference proteome</keyword>
<dbReference type="InterPro" id="IPR036047">
    <property type="entry name" value="F-box-like_dom_sf"/>
</dbReference>
<dbReference type="PANTHER" id="PTHR47123">
    <property type="entry name" value="F-BOX PROTEIN SKIP23"/>
    <property type="match status" value="1"/>
</dbReference>
<dbReference type="EMBL" id="CACVBM020001129">
    <property type="protein sequence ID" value="CAA7032985.1"/>
    <property type="molecule type" value="Genomic_DNA"/>
</dbReference>
<sequence>MMMLDSSCRSDCVSKLHKSPSTLSKPDWTQLPQELLQVISEKLENCFDVVHARSVCSAWRSTFPFPCSLLRPSYSLPSFAEFPYESEDLCTLKKIPLFLLRVQPRDPGTSASQYFIGGIGRKDEPEDHIELPPPLQCSVKIPGSFEPTLMNMLDFQIILLGHQYRITGPNPKDYRGVAFLPLNKDRGGEFIVLLNYTNDLLVLRSLEMRWMWLKNISDASCSELVTFRGRFYAVFLDGKIIVFDPYPLKATPMFRPSELPNCGSSVFLVPSGDDELFLVEKIIPRTGVLHFGRLTLRVSRLDEEARKWVVVTDLGERVLFIHYGHLGNVCCSAKELPDGCGLSGDSVVFTDEPGNVTYSYKYGVDTGRAEDDLNFWRYSRENRVTILSSYPVVTLRVEP</sequence>
<feature type="domain" description="KIB1-4 beta-propeller" evidence="1">
    <location>
        <begin position="127"/>
        <end position="356"/>
    </location>
</feature>
<evidence type="ECO:0000313" key="2">
    <source>
        <dbReference type="EMBL" id="CAA7032985.1"/>
    </source>
</evidence>
<protein>
    <recommendedName>
        <fullName evidence="1">KIB1-4 beta-propeller domain-containing protein</fullName>
    </recommendedName>
</protein>
<gene>
    <name evidence="2" type="ORF">MERR_LOCUS20220</name>
</gene>
<organism evidence="2 3">
    <name type="scientific">Microthlaspi erraticum</name>
    <dbReference type="NCBI Taxonomy" id="1685480"/>
    <lineage>
        <taxon>Eukaryota</taxon>
        <taxon>Viridiplantae</taxon>
        <taxon>Streptophyta</taxon>
        <taxon>Embryophyta</taxon>
        <taxon>Tracheophyta</taxon>
        <taxon>Spermatophyta</taxon>
        <taxon>Magnoliopsida</taxon>
        <taxon>eudicotyledons</taxon>
        <taxon>Gunneridae</taxon>
        <taxon>Pentapetalae</taxon>
        <taxon>rosids</taxon>
        <taxon>malvids</taxon>
        <taxon>Brassicales</taxon>
        <taxon>Brassicaceae</taxon>
        <taxon>Coluteocarpeae</taxon>
        <taxon>Microthlaspi</taxon>
    </lineage>
</organism>
<dbReference type="InterPro" id="IPR005174">
    <property type="entry name" value="KIB1-4_b-propeller"/>
</dbReference>
<dbReference type="Pfam" id="PF03478">
    <property type="entry name" value="Beta-prop_KIB1-4"/>
    <property type="match status" value="1"/>
</dbReference>
<dbReference type="PANTHER" id="PTHR47123:SF24">
    <property type="entry name" value="LOW PROTEIN: F-BOX_KELCH-REPEAT PROTEIN"/>
    <property type="match status" value="1"/>
</dbReference>
<dbReference type="InterPro" id="IPR051304">
    <property type="entry name" value="SCF_F-box_domain"/>
</dbReference>
<name>A0A6D2IWN8_9BRAS</name>
<evidence type="ECO:0000313" key="3">
    <source>
        <dbReference type="Proteomes" id="UP000467841"/>
    </source>
</evidence>
<accession>A0A6D2IWN8</accession>
<dbReference type="Gene3D" id="1.20.1280.50">
    <property type="match status" value="1"/>
</dbReference>
<dbReference type="Proteomes" id="UP000467841">
    <property type="component" value="Unassembled WGS sequence"/>
</dbReference>
<dbReference type="OrthoDB" id="600964at2759"/>
<proteinExistence type="predicted"/>
<comment type="caution">
    <text evidence="2">The sequence shown here is derived from an EMBL/GenBank/DDBJ whole genome shotgun (WGS) entry which is preliminary data.</text>
</comment>
<dbReference type="SUPFAM" id="SSF81383">
    <property type="entry name" value="F-box domain"/>
    <property type="match status" value="1"/>
</dbReference>
<evidence type="ECO:0000259" key="1">
    <source>
        <dbReference type="Pfam" id="PF03478"/>
    </source>
</evidence>